<reference evidence="3 4" key="1">
    <citation type="submission" date="2019-08" db="EMBL/GenBank/DDBJ databases">
        <title>Genome sequence of Gillisia hiemivivida IC154 (type strain).</title>
        <authorList>
            <person name="Bowman J.P."/>
        </authorList>
    </citation>
    <scope>NUCLEOTIDE SEQUENCE [LARGE SCALE GENOMIC DNA]</scope>
    <source>
        <strain evidence="3 4">IC154</strain>
    </source>
</reference>
<dbReference type="PANTHER" id="PTHR37464:SF1">
    <property type="entry name" value="BLL2463 PROTEIN"/>
    <property type="match status" value="1"/>
</dbReference>
<comment type="caution">
    <text evidence="3">The sequence shown here is derived from an EMBL/GenBank/DDBJ whole genome shotgun (WGS) entry which is preliminary data.</text>
</comment>
<dbReference type="InterPro" id="IPR011933">
    <property type="entry name" value="Double_TM_dom"/>
</dbReference>
<dbReference type="InterPro" id="IPR024163">
    <property type="entry name" value="Aerotolerance_reg_N"/>
</dbReference>
<dbReference type="AlphaFoldDB" id="A0A5C6ZV83"/>
<feature type="transmembrane region" description="Helical" evidence="1">
    <location>
        <begin position="411"/>
        <end position="427"/>
    </location>
</feature>
<feature type="transmembrane region" description="Helical" evidence="1">
    <location>
        <begin position="56"/>
        <end position="74"/>
    </location>
</feature>
<evidence type="ECO:0000313" key="3">
    <source>
        <dbReference type="EMBL" id="TXD92763.1"/>
    </source>
</evidence>
<dbReference type="RefSeq" id="WP_146933452.1">
    <property type="nucleotide sequence ID" value="NZ_CBCSHZ010000016.1"/>
</dbReference>
<name>A0A5C6ZV83_9FLAO</name>
<evidence type="ECO:0000313" key="4">
    <source>
        <dbReference type="Proteomes" id="UP000321367"/>
    </source>
</evidence>
<proteinExistence type="predicted"/>
<dbReference type="Pfam" id="PF07584">
    <property type="entry name" value="BatA"/>
    <property type="match status" value="1"/>
</dbReference>
<dbReference type="OrthoDB" id="890881at2"/>
<keyword evidence="4" id="KW-1185">Reference proteome</keyword>
<gene>
    <name evidence="3" type="ORF">ES724_12600</name>
</gene>
<feature type="transmembrane region" description="Helical" evidence="1">
    <location>
        <begin position="6"/>
        <end position="24"/>
    </location>
</feature>
<keyword evidence="1" id="KW-1133">Transmembrane helix</keyword>
<keyword evidence="1" id="KW-0812">Transmembrane</keyword>
<keyword evidence="1" id="KW-0472">Membrane</keyword>
<dbReference type="NCBIfam" id="TIGR02226">
    <property type="entry name" value="two_anch"/>
    <property type="match status" value="1"/>
</dbReference>
<sequence>MSFLNPSYLWALLGLVVPVAIHLWSNKEGRTIKVGSVKFLENSDVKQTNSIKLNELLLLLLRLLMITVLVFILAEPHIKRDSENIPITYLIEPSLLKNESLNSLVDSLQQNSSIRLLQTGFPDLDTYKEGNTEFPIPNYWQLANEMEVLRSDSIVVFTNGYLQGFKGKRPLMNRDIEWIVLDSEVQANEILEVVRKGDEVVVLELVSDQKKISFNEEILPLNSDLLQLNKNKDSLLFLANKEQVWHPLKAKDSIVVLIYYDEEFEASKIFLESSFKAISKYLEQPLEVLAVQDTTGIDFSSYHSLVWLSEAPRFNTSQRSLLYFPDSLANSLIEPSSSKQTFHLTKLLTTEIILAENFPEQLLKFLDLNKDLESKVQTLDKRTRDKKELSTQFTEIVSENVQPRLLSISKWLWLLLVFLIITERIFARYRKQ</sequence>
<evidence type="ECO:0000259" key="2">
    <source>
        <dbReference type="Pfam" id="PF07584"/>
    </source>
</evidence>
<feature type="domain" description="Aerotolerance regulator N-terminal" evidence="2">
    <location>
        <begin position="1"/>
        <end position="76"/>
    </location>
</feature>
<accession>A0A5C6ZV83</accession>
<dbReference type="EMBL" id="VORY01000017">
    <property type="protein sequence ID" value="TXD92763.1"/>
    <property type="molecule type" value="Genomic_DNA"/>
</dbReference>
<organism evidence="3 4">
    <name type="scientific">Gillisia hiemivivida</name>
    <dbReference type="NCBI Taxonomy" id="291190"/>
    <lineage>
        <taxon>Bacteria</taxon>
        <taxon>Pseudomonadati</taxon>
        <taxon>Bacteroidota</taxon>
        <taxon>Flavobacteriia</taxon>
        <taxon>Flavobacteriales</taxon>
        <taxon>Flavobacteriaceae</taxon>
        <taxon>Gillisia</taxon>
    </lineage>
</organism>
<dbReference type="PANTHER" id="PTHR37464">
    <property type="entry name" value="BLL2463 PROTEIN"/>
    <property type="match status" value="1"/>
</dbReference>
<evidence type="ECO:0000256" key="1">
    <source>
        <dbReference type="SAM" id="Phobius"/>
    </source>
</evidence>
<dbReference type="Proteomes" id="UP000321367">
    <property type="component" value="Unassembled WGS sequence"/>
</dbReference>
<protein>
    <recommendedName>
        <fullName evidence="2">Aerotolerance regulator N-terminal domain-containing protein</fullName>
    </recommendedName>
</protein>